<evidence type="ECO:0000313" key="7">
    <source>
        <dbReference type="Proteomes" id="UP000249619"/>
    </source>
</evidence>
<feature type="domain" description="DNA replication factor Cdt1 C-terminal" evidence="5">
    <location>
        <begin position="435"/>
        <end position="532"/>
    </location>
</feature>
<dbReference type="Pfam" id="PF16679">
    <property type="entry name" value="CDT1_C"/>
    <property type="match status" value="1"/>
</dbReference>
<comment type="caution">
    <text evidence="6">The sequence shown here is derived from an EMBL/GenBank/DDBJ whole genome shotgun (WGS) entry which is preliminary data.</text>
</comment>
<dbReference type="OrthoDB" id="341730at2759"/>
<keyword evidence="7" id="KW-1185">Reference proteome</keyword>
<organism evidence="6 7">
    <name type="scientific">Stemphylium lycopersici</name>
    <name type="common">Tomato gray leaf spot disease fungus</name>
    <name type="synonym">Thyrospora lycopersici</name>
    <dbReference type="NCBI Taxonomy" id="183478"/>
    <lineage>
        <taxon>Eukaryota</taxon>
        <taxon>Fungi</taxon>
        <taxon>Dikarya</taxon>
        <taxon>Ascomycota</taxon>
        <taxon>Pezizomycotina</taxon>
        <taxon>Dothideomycetes</taxon>
        <taxon>Pleosporomycetidae</taxon>
        <taxon>Pleosporales</taxon>
        <taxon>Pleosporineae</taxon>
        <taxon>Pleosporaceae</taxon>
        <taxon>Stemphylium</taxon>
    </lineage>
</organism>
<accession>A0A364N151</accession>
<gene>
    <name evidence="6" type="ORF">DDE83_005670</name>
</gene>
<keyword evidence="2" id="KW-0131">Cell cycle</keyword>
<dbReference type="Pfam" id="PF26121">
    <property type="entry name" value="HTH_CDT1"/>
    <property type="match status" value="1"/>
</dbReference>
<proteinExistence type="inferred from homology"/>
<dbReference type="Proteomes" id="UP000249619">
    <property type="component" value="Unassembled WGS sequence"/>
</dbReference>
<reference evidence="7" key="1">
    <citation type="submission" date="2018-05" db="EMBL/GenBank/DDBJ databases">
        <title>Draft genome sequence of Stemphylium lycopersici strain CIDEFI 213.</title>
        <authorList>
            <person name="Medina R."/>
            <person name="Franco M.E.E."/>
            <person name="Lucentini C.G."/>
            <person name="Saparrat M.C.N."/>
            <person name="Balatti P.A."/>
        </authorList>
    </citation>
    <scope>NUCLEOTIDE SEQUENCE [LARGE SCALE GENOMIC DNA]</scope>
    <source>
        <strain evidence="7">CIDEFI 213</strain>
    </source>
</reference>
<dbReference type="InterPro" id="IPR038090">
    <property type="entry name" value="Cdt1_C_WH_dom_sf"/>
</dbReference>
<dbReference type="Gene3D" id="1.10.10.1420">
    <property type="entry name" value="DNA replication factor Cdt1, C-terminal WH domain"/>
    <property type="match status" value="1"/>
</dbReference>
<evidence type="ECO:0000256" key="4">
    <source>
        <dbReference type="SAM" id="MobiDB-lite"/>
    </source>
</evidence>
<dbReference type="AlphaFoldDB" id="A0A364N151"/>
<name>A0A364N151_STELY</name>
<feature type="region of interest" description="Disordered" evidence="4">
    <location>
        <begin position="388"/>
        <end position="422"/>
    </location>
</feature>
<evidence type="ECO:0000313" key="6">
    <source>
        <dbReference type="EMBL" id="RAR09128.1"/>
    </source>
</evidence>
<dbReference type="STRING" id="183478.A0A364N151"/>
<keyword evidence="3" id="KW-0175">Coiled coil</keyword>
<evidence type="ECO:0000259" key="5">
    <source>
        <dbReference type="Pfam" id="PF16679"/>
    </source>
</evidence>
<comment type="similarity">
    <text evidence="1">Belongs to the Cdt1 family.</text>
</comment>
<sequence length="558" mass="60412">MSRRFATYGGLAAVGGATYYLYSAGGDPKLAEKKAEHDAATAARRLRGDYPGQDKEAKKAGQEGYEAVRASAQQYADQAKAEAERLEKKLDAYGADAKKQYEQAKARAEQELHQAGKQVNQAANKFDAAVEDKAAKTSSWFSGWFGGGNAPPSSAPRPDNHTAYSLSTLIPTSHCCIIPLSSSTMSPIAPGQLPAELVNLLALHSSFLTALSLHYAHNGTATPADLIDLTSSATLVWRQRKVTYDDIRLLIGILDHGPSGNNNPYYLSDYGRGKICIEIKDSSPMMNGMTHMNEEGLQEMFKEGLDTLWTQWCTSQKMMSRPIAQPKRGRGRQKKVNVNQASMETFLDDASISKFLSQLPLAEITACESLTALAPSQEKGRKRLREFKESVQQGRAQKKTKPLVGKENEPATGQNQPAQPAQPKITDFAAVRKTNLLDRILAKQEAAKSGPAAPTPAELQRKAALQRTPEVLGVLSLLCASKPGSRVSFSTTALLQALQSSIRTPISKDEAMKCVEVLANEVAPGYVSVLSMGTMSSVVINQMMRPTDIKSRLVALGA</sequence>
<protein>
    <submittedName>
        <fullName evidence="6">Dna mismatch repair protein msh-2</fullName>
    </submittedName>
</protein>
<evidence type="ECO:0000256" key="1">
    <source>
        <dbReference type="ARBA" id="ARBA00008356"/>
    </source>
</evidence>
<feature type="coiled-coil region" evidence="3">
    <location>
        <begin position="69"/>
        <end position="125"/>
    </location>
</feature>
<dbReference type="EMBL" id="QGDH01000079">
    <property type="protein sequence ID" value="RAR09128.1"/>
    <property type="molecule type" value="Genomic_DNA"/>
</dbReference>
<dbReference type="InterPro" id="IPR032054">
    <property type="entry name" value="Cdt1_C"/>
</dbReference>
<evidence type="ECO:0000256" key="3">
    <source>
        <dbReference type="SAM" id="Coils"/>
    </source>
</evidence>
<evidence type="ECO:0000256" key="2">
    <source>
        <dbReference type="ARBA" id="ARBA00023306"/>
    </source>
</evidence>